<proteinExistence type="inferred from homology"/>
<keyword evidence="6" id="KW-0573">Peptidoglycan synthesis</keyword>
<feature type="transmembrane region" description="Helical" evidence="6">
    <location>
        <begin position="277"/>
        <end position="298"/>
    </location>
</feature>
<evidence type="ECO:0000256" key="2">
    <source>
        <dbReference type="ARBA" id="ARBA00022692"/>
    </source>
</evidence>
<keyword evidence="6" id="KW-0997">Cell inner membrane</keyword>
<dbReference type="GO" id="GO:0051301">
    <property type="term" value="P:cell division"/>
    <property type="evidence" value="ECO:0007669"/>
    <property type="project" value="InterPro"/>
</dbReference>
<sequence length="381" mass="41716">MSFSLNRHELSLGQKLWQVNWGIVLLLTILACIGFAMLYSAAGGALEPWAQRQMMRFGLGFIIMIVVAVIDIRFWMRWAYVLYAGTLVMLVAVELQGRVGMGAQRWLDFGFVQLQPSELMKIMLVLALAKHFHGIPLERMGRIAAWGPAGILLALPVALVVKQPDLGTSLMLIMGSAAVAFVAGMRWWKFALAIAGAAAAAPVAWNFLRDYQKERILTFLDPSRDPLGAGYHITQSKIALGSGGIMGKGFLLGTQSHLNFLPEKQTDFIYTMLAEEFGMVGAITLLGLYALLILYGFAIAFRSSTQFGRLVAVGIVTHLFLSVFINCAMVMGLIPAKGVPLPMISYGGSSMLVTMLGLGLLMMVWVHRDTQFSRSGGQDFE</sequence>
<keyword evidence="8" id="KW-1185">Reference proteome</keyword>
<dbReference type="GO" id="GO:0008360">
    <property type="term" value="P:regulation of cell shape"/>
    <property type="evidence" value="ECO:0007669"/>
    <property type="project" value="UniProtKB-KW"/>
</dbReference>
<dbReference type="PATRIC" id="fig|552518.3.peg.1678"/>
<comment type="function">
    <text evidence="6">Peptidoglycan polymerase that is essential for cell wall elongation.</text>
</comment>
<dbReference type="OrthoDB" id="9768187at2"/>
<evidence type="ECO:0000256" key="6">
    <source>
        <dbReference type="HAMAP-Rule" id="MF_02079"/>
    </source>
</evidence>
<dbReference type="Pfam" id="PF01098">
    <property type="entry name" value="FTSW_RODA_SPOVE"/>
    <property type="match status" value="1"/>
</dbReference>
<dbReference type="PROSITE" id="PS51257">
    <property type="entry name" value="PROKAR_LIPOPROTEIN"/>
    <property type="match status" value="1"/>
</dbReference>
<dbReference type="GO" id="GO:0015648">
    <property type="term" value="F:lipid-linked peptidoglycan transporter activity"/>
    <property type="evidence" value="ECO:0007669"/>
    <property type="project" value="TreeGrafter"/>
</dbReference>
<evidence type="ECO:0000313" key="7">
    <source>
        <dbReference type="EMBL" id="KJV10921.1"/>
    </source>
</evidence>
<comment type="subcellular location">
    <subcellularLocation>
        <location evidence="6">Cell inner membrane</location>
        <topology evidence="6">Multi-pass membrane protein</topology>
    </subcellularLocation>
    <subcellularLocation>
        <location evidence="1">Membrane</location>
        <topology evidence="1">Multi-pass membrane protein</topology>
    </subcellularLocation>
</comment>
<feature type="transmembrane region" description="Helical" evidence="6">
    <location>
        <begin position="346"/>
        <end position="366"/>
    </location>
</feature>
<dbReference type="HAMAP" id="MF_02079">
    <property type="entry name" value="PGT_RodA"/>
    <property type="match status" value="1"/>
</dbReference>
<dbReference type="GO" id="GO:0071555">
    <property type="term" value="P:cell wall organization"/>
    <property type="evidence" value="ECO:0007669"/>
    <property type="project" value="UniProtKB-KW"/>
</dbReference>
<feature type="transmembrane region" description="Helical" evidence="6">
    <location>
        <begin position="310"/>
        <end position="334"/>
    </location>
</feature>
<dbReference type="PANTHER" id="PTHR30474:SF1">
    <property type="entry name" value="PEPTIDOGLYCAN GLYCOSYLTRANSFERASE MRDB"/>
    <property type="match status" value="1"/>
</dbReference>
<reference evidence="7 8" key="1">
    <citation type="submission" date="2015-03" db="EMBL/GenBank/DDBJ databases">
        <title>Draft genome sequence of Elstera litoralis.</title>
        <authorList>
            <person name="Rahalkar M.C."/>
            <person name="Dhakephalkar P.K."/>
            <person name="Pore S.D."/>
            <person name="Arora P."/>
            <person name="Kapse N.G."/>
            <person name="Pandit P.S."/>
        </authorList>
    </citation>
    <scope>NUCLEOTIDE SEQUENCE [LARGE SCALE GENOMIC DNA]</scope>
    <source>
        <strain evidence="7 8">Dia-1</strain>
    </source>
</reference>
<dbReference type="GO" id="GO:0008955">
    <property type="term" value="F:peptidoglycan glycosyltransferase activity"/>
    <property type="evidence" value="ECO:0007669"/>
    <property type="project" value="UniProtKB-UniRule"/>
</dbReference>
<name>A0A0F3IW50_9PROT</name>
<dbReference type="PANTHER" id="PTHR30474">
    <property type="entry name" value="CELL CYCLE PROTEIN"/>
    <property type="match status" value="1"/>
</dbReference>
<feature type="transmembrane region" description="Helical" evidence="6">
    <location>
        <begin position="78"/>
        <end position="95"/>
    </location>
</feature>
<dbReference type="InterPro" id="IPR001182">
    <property type="entry name" value="FtsW/RodA"/>
</dbReference>
<evidence type="ECO:0000256" key="1">
    <source>
        <dbReference type="ARBA" id="ARBA00004141"/>
    </source>
</evidence>
<comment type="similarity">
    <text evidence="6">Belongs to the SEDS family. MrdB/RodA subfamily.</text>
</comment>
<keyword evidence="5 6" id="KW-0472">Membrane</keyword>
<evidence type="ECO:0000256" key="3">
    <source>
        <dbReference type="ARBA" id="ARBA00022960"/>
    </source>
</evidence>
<keyword evidence="2 6" id="KW-0812">Transmembrane</keyword>
<keyword evidence="4 6" id="KW-1133">Transmembrane helix</keyword>
<dbReference type="GO" id="GO:0032153">
    <property type="term" value="C:cell division site"/>
    <property type="evidence" value="ECO:0007669"/>
    <property type="project" value="TreeGrafter"/>
</dbReference>
<dbReference type="AlphaFoldDB" id="A0A0F3IW50"/>
<dbReference type="NCBIfam" id="TIGR02210">
    <property type="entry name" value="rodA_shape"/>
    <property type="match status" value="1"/>
</dbReference>
<keyword evidence="6" id="KW-0961">Cell wall biogenesis/degradation</keyword>
<keyword evidence="6" id="KW-0328">Glycosyltransferase</keyword>
<dbReference type="Proteomes" id="UP000033774">
    <property type="component" value="Unassembled WGS sequence"/>
</dbReference>
<protein>
    <recommendedName>
        <fullName evidence="6">Peptidoglycan glycosyltransferase MrdB</fullName>
        <shortName evidence="6">PGT</shortName>
        <ecNumber evidence="6">2.4.99.28</ecNumber>
    </recommendedName>
    <alternativeName>
        <fullName evidence="6">Cell elongation protein RodA</fullName>
    </alternativeName>
    <alternativeName>
        <fullName evidence="6">Cell wall polymerase</fullName>
    </alternativeName>
    <alternativeName>
        <fullName evidence="6">Peptidoglycan polymerase</fullName>
        <shortName evidence="6">PG polymerase</shortName>
    </alternativeName>
</protein>
<comment type="pathway">
    <text evidence="6">Cell wall biogenesis; peptidoglycan biosynthesis.</text>
</comment>
<dbReference type="EC" id="2.4.99.28" evidence="6"/>
<keyword evidence="6" id="KW-1003">Cell membrane</keyword>
<feature type="transmembrane region" description="Helical" evidence="6">
    <location>
        <begin position="20"/>
        <end position="42"/>
    </location>
</feature>
<dbReference type="EMBL" id="LAJY01000027">
    <property type="protein sequence ID" value="KJV10921.1"/>
    <property type="molecule type" value="Genomic_DNA"/>
</dbReference>
<keyword evidence="3 6" id="KW-0133">Cell shape</keyword>
<dbReference type="GO" id="GO:0009252">
    <property type="term" value="P:peptidoglycan biosynthetic process"/>
    <property type="evidence" value="ECO:0007669"/>
    <property type="project" value="UniProtKB-UniRule"/>
</dbReference>
<dbReference type="InterPro" id="IPR011923">
    <property type="entry name" value="RodA/MrdB"/>
</dbReference>
<dbReference type="UniPathway" id="UPA00219"/>
<evidence type="ECO:0000313" key="8">
    <source>
        <dbReference type="Proteomes" id="UP000033774"/>
    </source>
</evidence>
<evidence type="ECO:0000256" key="4">
    <source>
        <dbReference type="ARBA" id="ARBA00022989"/>
    </source>
</evidence>
<dbReference type="GO" id="GO:0005886">
    <property type="term" value="C:plasma membrane"/>
    <property type="evidence" value="ECO:0007669"/>
    <property type="project" value="UniProtKB-SubCell"/>
</dbReference>
<evidence type="ECO:0000256" key="5">
    <source>
        <dbReference type="ARBA" id="ARBA00023136"/>
    </source>
</evidence>
<comment type="caution">
    <text evidence="7">The sequence shown here is derived from an EMBL/GenBank/DDBJ whole genome shotgun (WGS) entry which is preliminary data.</text>
</comment>
<feature type="transmembrane region" description="Helical" evidence="6">
    <location>
        <begin position="54"/>
        <end position="72"/>
    </location>
</feature>
<gene>
    <name evidence="6" type="primary">mrdB</name>
    <name evidence="6" type="synonym">rodA</name>
    <name evidence="7" type="ORF">VZ95_01710</name>
</gene>
<accession>A0A0F3IW50</accession>
<keyword evidence="6" id="KW-0808">Transferase</keyword>
<feature type="transmembrane region" description="Helical" evidence="6">
    <location>
        <begin position="166"/>
        <end position="183"/>
    </location>
</feature>
<comment type="catalytic activity">
    <reaction evidence="6">
        <text>[GlcNAc-(1-&gt;4)-Mur2Ac(oyl-L-Ala-gamma-D-Glu-L-Lys-D-Ala-D-Ala)](n)-di-trans,octa-cis-undecaprenyl diphosphate + beta-D-GlcNAc-(1-&gt;4)-Mur2Ac(oyl-L-Ala-gamma-D-Glu-L-Lys-D-Ala-D-Ala)-di-trans,octa-cis-undecaprenyl diphosphate = [GlcNAc-(1-&gt;4)-Mur2Ac(oyl-L-Ala-gamma-D-Glu-L-Lys-D-Ala-D-Ala)](n+1)-di-trans,octa-cis-undecaprenyl diphosphate + di-trans,octa-cis-undecaprenyl diphosphate + H(+)</text>
        <dbReference type="Rhea" id="RHEA:23708"/>
        <dbReference type="Rhea" id="RHEA-COMP:9602"/>
        <dbReference type="Rhea" id="RHEA-COMP:9603"/>
        <dbReference type="ChEBI" id="CHEBI:15378"/>
        <dbReference type="ChEBI" id="CHEBI:58405"/>
        <dbReference type="ChEBI" id="CHEBI:60033"/>
        <dbReference type="ChEBI" id="CHEBI:78435"/>
        <dbReference type="EC" id="2.4.99.28"/>
    </reaction>
</comment>
<dbReference type="RefSeq" id="WP_045774340.1">
    <property type="nucleotide sequence ID" value="NZ_LAJY01000027.1"/>
</dbReference>
<organism evidence="7 8">
    <name type="scientific">Elstera litoralis</name>
    <dbReference type="NCBI Taxonomy" id="552518"/>
    <lineage>
        <taxon>Bacteria</taxon>
        <taxon>Pseudomonadati</taxon>
        <taxon>Pseudomonadota</taxon>
        <taxon>Alphaproteobacteria</taxon>
        <taxon>Rhodospirillales</taxon>
        <taxon>Rhodospirillaceae</taxon>
        <taxon>Elstera</taxon>
    </lineage>
</organism>
<feature type="transmembrane region" description="Helical" evidence="6">
    <location>
        <begin position="143"/>
        <end position="160"/>
    </location>
</feature>